<dbReference type="PRINTS" id="PR00756">
    <property type="entry name" value="ALADIPTASE"/>
</dbReference>
<dbReference type="InterPro" id="IPR024571">
    <property type="entry name" value="ERAP1-like_C_dom"/>
</dbReference>
<dbReference type="GO" id="GO:0005615">
    <property type="term" value="C:extracellular space"/>
    <property type="evidence" value="ECO:0007669"/>
    <property type="project" value="TreeGrafter"/>
</dbReference>
<keyword evidence="11" id="KW-0482">Metalloprotease</keyword>
<dbReference type="EMBL" id="NPDX01000005">
    <property type="protein sequence ID" value="PJZ83485.1"/>
    <property type="molecule type" value="Genomic_DNA"/>
</dbReference>
<evidence type="ECO:0000256" key="7">
    <source>
        <dbReference type="ARBA" id="ARBA00022670"/>
    </source>
</evidence>
<proteinExistence type="inferred from homology"/>
<dbReference type="InterPro" id="IPR050344">
    <property type="entry name" value="Peptidase_M1_aminopeptidases"/>
</dbReference>
<dbReference type="GO" id="GO:0016285">
    <property type="term" value="F:alanyl aminopeptidase activity"/>
    <property type="evidence" value="ECO:0007669"/>
    <property type="project" value="UniProtKB-EC"/>
</dbReference>
<keyword evidence="9" id="KW-0378">Hydrolase</keyword>
<evidence type="ECO:0000256" key="3">
    <source>
        <dbReference type="ARBA" id="ARBA00010136"/>
    </source>
</evidence>
<dbReference type="InterPro" id="IPR027268">
    <property type="entry name" value="Peptidase_M4/M1_CTD_sf"/>
</dbReference>
<evidence type="ECO:0000256" key="1">
    <source>
        <dbReference type="ARBA" id="ARBA00000098"/>
    </source>
</evidence>
<evidence type="ECO:0000259" key="13">
    <source>
        <dbReference type="Pfam" id="PF11838"/>
    </source>
</evidence>
<evidence type="ECO:0000256" key="4">
    <source>
        <dbReference type="ARBA" id="ARBA00012564"/>
    </source>
</evidence>
<evidence type="ECO:0000256" key="5">
    <source>
        <dbReference type="ARBA" id="ARBA00015611"/>
    </source>
</evidence>
<comment type="cofactor">
    <cofactor evidence="2">
        <name>Zn(2+)</name>
        <dbReference type="ChEBI" id="CHEBI:29105"/>
    </cofactor>
</comment>
<evidence type="ECO:0000256" key="8">
    <source>
        <dbReference type="ARBA" id="ARBA00022723"/>
    </source>
</evidence>
<dbReference type="PANTHER" id="PTHR11533:SF174">
    <property type="entry name" value="PUROMYCIN-SENSITIVE AMINOPEPTIDASE-RELATED"/>
    <property type="match status" value="1"/>
</dbReference>
<dbReference type="AlphaFoldDB" id="A0A2N0AGP9"/>
<evidence type="ECO:0000256" key="11">
    <source>
        <dbReference type="ARBA" id="ARBA00023049"/>
    </source>
</evidence>
<dbReference type="NCBIfam" id="TIGR02412">
    <property type="entry name" value="pepN_strep_liv"/>
    <property type="match status" value="1"/>
</dbReference>
<dbReference type="InterPro" id="IPR012778">
    <property type="entry name" value="Pept_M1_aminopeptidase"/>
</dbReference>
<evidence type="ECO:0000313" key="15">
    <source>
        <dbReference type="EMBL" id="PJZ83485.1"/>
    </source>
</evidence>
<evidence type="ECO:0000256" key="2">
    <source>
        <dbReference type="ARBA" id="ARBA00001947"/>
    </source>
</evidence>
<accession>A0A2N0AGP9</accession>
<feature type="domain" description="ERAP1-like C-terminal" evidence="13">
    <location>
        <begin position="546"/>
        <end position="863"/>
    </location>
</feature>
<gene>
    <name evidence="15" type="primary">pepN</name>
    <name evidence="15" type="ORF">CH364_14830</name>
</gene>
<evidence type="ECO:0000256" key="6">
    <source>
        <dbReference type="ARBA" id="ARBA00022438"/>
    </source>
</evidence>
<dbReference type="GO" id="GO:0006508">
    <property type="term" value="P:proteolysis"/>
    <property type="evidence" value="ECO:0007669"/>
    <property type="project" value="UniProtKB-KW"/>
</dbReference>
<dbReference type="SUPFAM" id="SSF63737">
    <property type="entry name" value="Leukotriene A4 hydrolase N-terminal domain"/>
    <property type="match status" value="1"/>
</dbReference>
<dbReference type="CDD" id="cd09602">
    <property type="entry name" value="M1_APN"/>
    <property type="match status" value="1"/>
</dbReference>
<dbReference type="PANTHER" id="PTHR11533">
    <property type="entry name" value="PROTEASE M1 ZINC METALLOPROTEASE"/>
    <property type="match status" value="1"/>
</dbReference>
<dbReference type="InterPro" id="IPR001930">
    <property type="entry name" value="Peptidase_M1"/>
</dbReference>
<keyword evidence="7" id="KW-0645">Protease</keyword>
<protein>
    <recommendedName>
        <fullName evidence="5">Aminopeptidase N</fullName>
        <ecNumber evidence="4">3.4.11.2</ecNumber>
    </recommendedName>
</protein>
<dbReference type="GO" id="GO:0008270">
    <property type="term" value="F:zinc ion binding"/>
    <property type="evidence" value="ECO:0007669"/>
    <property type="project" value="InterPro"/>
</dbReference>
<dbReference type="GO" id="GO:0070006">
    <property type="term" value="F:metalloaminopeptidase activity"/>
    <property type="evidence" value="ECO:0007669"/>
    <property type="project" value="TreeGrafter"/>
</dbReference>
<keyword evidence="16" id="KW-1185">Reference proteome</keyword>
<dbReference type="SUPFAM" id="SSF55486">
    <property type="entry name" value="Metalloproteases ('zincins'), catalytic domain"/>
    <property type="match status" value="1"/>
</dbReference>
<dbReference type="OrthoDB" id="100605at2"/>
<dbReference type="GO" id="GO:0016020">
    <property type="term" value="C:membrane"/>
    <property type="evidence" value="ECO:0007669"/>
    <property type="project" value="TreeGrafter"/>
</dbReference>
<dbReference type="InterPro" id="IPR042097">
    <property type="entry name" value="Aminopeptidase_N-like_N_sf"/>
</dbReference>
<dbReference type="FunFam" id="2.60.40.1730:FF:000010">
    <property type="entry name" value="Putative aminopeptidase N"/>
    <property type="match status" value="1"/>
</dbReference>
<comment type="similarity">
    <text evidence="3">Belongs to the peptidase M1 family.</text>
</comment>
<dbReference type="Pfam" id="PF17900">
    <property type="entry name" value="Peptidase_M1_N"/>
    <property type="match status" value="1"/>
</dbReference>
<dbReference type="InterPro" id="IPR045357">
    <property type="entry name" value="Aminopeptidase_N-like_N"/>
</dbReference>
<organism evidence="15 16">
    <name type="scientific">Leptospira harrisiae</name>
    <dbReference type="NCBI Taxonomy" id="2023189"/>
    <lineage>
        <taxon>Bacteria</taxon>
        <taxon>Pseudomonadati</taxon>
        <taxon>Spirochaetota</taxon>
        <taxon>Spirochaetia</taxon>
        <taxon>Leptospirales</taxon>
        <taxon>Leptospiraceae</taxon>
        <taxon>Leptospira</taxon>
    </lineage>
</organism>
<dbReference type="FunFam" id="1.10.390.10:FF:000006">
    <property type="entry name" value="Puromycin-sensitive aminopeptidase"/>
    <property type="match status" value="1"/>
</dbReference>
<keyword evidence="10" id="KW-0862">Zinc</keyword>
<dbReference type="GO" id="GO:0005737">
    <property type="term" value="C:cytoplasm"/>
    <property type="evidence" value="ECO:0007669"/>
    <property type="project" value="TreeGrafter"/>
</dbReference>
<keyword evidence="6 15" id="KW-0031">Aminopeptidase</keyword>
<dbReference type="GO" id="GO:0043171">
    <property type="term" value="P:peptide catabolic process"/>
    <property type="evidence" value="ECO:0007669"/>
    <property type="project" value="TreeGrafter"/>
</dbReference>
<dbReference type="Gene3D" id="1.10.390.10">
    <property type="entry name" value="Neutral Protease Domain 2"/>
    <property type="match status" value="1"/>
</dbReference>
<sequence length="880" mass="102434">MKQILQTLFLFSILLVIDCRLKKPVYHLTQSEAETRFEIIENIHYELDVHLTPKDSFEGKVKIQFFGKKLRDLRLDYYHGKIKDIILNEENLTNIPYENGHIQLPANNLMIGNNTLTVEFETPYAKTGNGLHKFTDPDDKEVYLYSQFEAFHANKMFPCFDQPDLKATFKLNATVPKTWKVISTTLANGQTKGTNPDEISYSFPESAKISTYVFSLHAGPYQVWEDNFESIPLRLFVRKSLAKYVDPKDWFTFTKEGFAFFNSYFGIPYPFLKYDQIIVPEFNFGAMENVGAVTFSERFVSRAPMTRSQRENLSDVVLHEMAHMWFGNLVTMRWWNGLWLNESFATYMASLAQAKNSEFKETWISFFEKMKQWAYEEDSYITNHPVEAKVSDTEEAFTQFDGITYGKGASVLKQLVYFIGEDAFQRGVQNYLRKYSYSNSTLADFLKELEFASGFPMKKWSKDWLETKGTNQVELTTICAENQFYWKIVQSAPGLENKLRDHKTVLGLYYFDKPNKQLSFEEFPVVYSGRSTNAIFQIKVCPNYSFINAEDHDFSIWKWTESNKENLEYVLEFDSDPMRKLILWTDYFRQVQLANITFDEFKETAIRLYPVETDIKIKRWILTRVAGDNGSTYTTSRFWFPEEKRIRDFNSLQTFLWGELLKAKPGSDEQRYLFLSLIDATYTTASKKRLYDFLENKTSVTGLKIDQDLRWTLIIKLSSLETDRTQIQTIIDREKKADPSSRGVNSSLAAEGAEPNRAVKDKWIQILLNPKSSQYSSSTLRAVSYSLFPENQKDIQLSFLDTYLNALDQFSNGEDENYLDAFAKSLAPDFCTDETLLILKKFTGNHPRLPAPVKKTLLKQIDSEKKCIQMKNKHKDLITN</sequence>
<dbReference type="InterPro" id="IPR014782">
    <property type="entry name" value="Peptidase_M1_dom"/>
</dbReference>
<comment type="caution">
    <text evidence="15">The sequence shown here is derived from an EMBL/GenBank/DDBJ whole genome shotgun (WGS) entry which is preliminary data.</text>
</comment>
<dbReference type="Gene3D" id="2.60.40.1730">
    <property type="entry name" value="tricorn interacting facor f3 domain"/>
    <property type="match status" value="1"/>
</dbReference>
<dbReference type="GO" id="GO:0042277">
    <property type="term" value="F:peptide binding"/>
    <property type="evidence" value="ECO:0007669"/>
    <property type="project" value="TreeGrafter"/>
</dbReference>
<comment type="catalytic activity">
    <reaction evidence="1">
        <text>Release of an N-terminal amino acid, Xaa-|-Yaa- from a peptide, amide or arylamide. Xaa is preferably Ala, but may be most amino acids including Pro (slow action). When a terminal hydrophobic residue is followed by a prolyl residue, the two may be released as an intact Xaa-Pro dipeptide.</text>
        <dbReference type="EC" id="3.4.11.2"/>
    </reaction>
</comment>
<dbReference type="Pfam" id="PF01433">
    <property type="entry name" value="Peptidase_M1"/>
    <property type="match status" value="1"/>
</dbReference>
<feature type="domain" description="Peptidase M1 membrane alanine aminopeptidase" evidence="12">
    <location>
        <begin position="254"/>
        <end position="464"/>
    </location>
</feature>
<dbReference type="Pfam" id="PF11838">
    <property type="entry name" value="ERAP1_C"/>
    <property type="match status" value="1"/>
</dbReference>
<evidence type="ECO:0000256" key="10">
    <source>
        <dbReference type="ARBA" id="ARBA00022833"/>
    </source>
</evidence>
<name>A0A2N0AGP9_9LEPT</name>
<reference evidence="15 16" key="1">
    <citation type="submission" date="2017-07" db="EMBL/GenBank/DDBJ databases">
        <title>Leptospira spp. isolated from tropical soils.</title>
        <authorList>
            <person name="Thibeaux R."/>
            <person name="Iraola G."/>
            <person name="Ferres I."/>
            <person name="Bierque E."/>
            <person name="Girault D."/>
            <person name="Soupe-Gilbert M.-E."/>
            <person name="Picardeau M."/>
            <person name="Goarant C."/>
        </authorList>
    </citation>
    <scope>NUCLEOTIDE SEQUENCE [LARGE SCALE GENOMIC DNA]</scope>
    <source>
        <strain evidence="15 16">FH2-B-A1</strain>
    </source>
</reference>
<feature type="domain" description="Aminopeptidase N-like N-terminal" evidence="14">
    <location>
        <begin position="43"/>
        <end position="213"/>
    </location>
</feature>
<keyword evidence="8" id="KW-0479">Metal-binding</keyword>
<dbReference type="EC" id="3.4.11.2" evidence="4"/>
<evidence type="ECO:0000259" key="12">
    <source>
        <dbReference type="Pfam" id="PF01433"/>
    </source>
</evidence>
<dbReference type="Proteomes" id="UP000232145">
    <property type="component" value="Unassembled WGS sequence"/>
</dbReference>
<evidence type="ECO:0000259" key="14">
    <source>
        <dbReference type="Pfam" id="PF17900"/>
    </source>
</evidence>
<evidence type="ECO:0000256" key="9">
    <source>
        <dbReference type="ARBA" id="ARBA00022801"/>
    </source>
</evidence>
<evidence type="ECO:0000313" key="16">
    <source>
        <dbReference type="Proteomes" id="UP000232145"/>
    </source>
</evidence>
<dbReference type="RefSeq" id="WP_100743716.1">
    <property type="nucleotide sequence ID" value="NZ_NPDW01000002.1"/>
</dbReference>